<evidence type="ECO:0000313" key="1">
    <source>
        <dbReference type="EMBL" id="JAE19471.1"/>
    </source>
</evidence>
<reference evidence="1" key="2">
    <citation type="journal article" date="2015" name="Data Brief">
        <title>Shoot transcriptome of the giant reed, Arundo donax.</title>
        <authorList>
            <person name="Barrero R.A."/>
            <person name="Guerrero F.D."/>
            <person name="Moolhuijzen P."/>
            <person name="Goolsby J.A."/>
            <person name="Tidwell J."/>
            <person name="Bellgard S.E."/>
            <person name="Bellgard M.I."/>
        </authorList>
    </citation>
    <scope>NUCLEOTIDE SEQUENCE</scope>
    <source>
        <tissue evidence="1">Shoot tissue taken approximately 20 cm above the soil surface</tissue>
    </source>
</reference>
<dbReference type="EMBL" id="GBRH01178425">
    <property type="protein sequence ID" value="JAE19471.1"/>
    <property type="molecule type" value="Transcribed_RNA"/>
</dbReference>
<name>A0A0A9GA96_ARUDO</name>
<organism evidence="1">
    <name type="scientific">Arundo donax</name>
    <name type="common">Giant reed</name>
    <name type="synonym">Donax arundinaceus</name>
    <dbReference type="NCBI Taxonomy" id="35708"/>
    <lineage>
        <taxon>Eukaryota</taxon>
        <taxon>Viridiplantae</taxon>
        <taxon>Streptophyta</taxon>
        <taxon>Embryophyta</taxon>
        <taxon>Tracheophyta</taxon>
        <taxon>Spermatophyta</taxon>
        <taxon>Magnoliopsida</taxon>
        <taxon>Liliopsida</taxon>
        <taxon>Poales</taxon>
        <taxon>Poaceae</taxon>
        <taxon>PACMAD clade</taxon>
        <taxon>Arundinoideae</taxon>
        <taxon>Arundineae</taxon>
        <taxon>Arundo</taxon>
    </lineage>
</organism>
<dbReference type="AlphaFoldDB" id="A0A0A9GA96"/>
<protein>
    <submittedName>
        <fullName evidence="1">Sfr2</fullName>
    </submittedName>
</protein>
<accession>A0A0A9GA96</accession>
<proteinExistence type="predicted"/>
<sequence>MIHLYRSSAEKLTELLNSSAGSLGITLVQSIPMRKTLIPVSLASFNSVSGSDQNLSFSCRQGTLCQAATLCLQLSLPPGSPPSANISNPLSIASMATLRGFLFSLSSAFSSPLDLEAN</sequence>
<reference evidence="1" key="1">
    <citation type="submission" date="2014-09" db="EMBL/GenBank/DDBJ databases">
        <authorList>
            <person name="Magalhaes I.L.F."/>
            <person name="Oliveira U."/>
            <person name="Santos F.R."/>
            <person name="Vidigal T.H.D.A."/>
            <person name="Brescovit A.D."/>
            <person name="Santos A.J."/>
        </authorList>
    </citation>
    <scope>NUCLEOTIDE SEQUENCE</scope>
    <source>
        <tissue evidence="1">Shoot tissue taken approximately 20 cm above the soil surface</tissue>
    </source>
</reference>